<dbReference type="AlphaFoldDB" id="A0A814B2I9"/>
<dbReference type="Pfam" id="PF13676">
    <property type="entry name" value="TIR_2"/>
    <property type="match status" value="1"/>
</dbReference>
<dbReference type="PANTHER" id="PTHR46270">
    <property type="entry name" value="ARMADILLO-TYPE FOLD-RELATED"/>
    <property type="match status" value="1"/>
</dbReference>
<dbReference type="OrthoDB" id="10047075at2759"/>
<comment type="caution">
    <text evidence="2">The sequence shown here is derived from an EMBL/GenBank/DDBJ whole genome shotgun (WGS) entry which is preliminary data.</text>
</comment>
<protein>
    <recommendedName>
        <fullName evidence="1">TIR domain-containing protein</fullName>
    </recommendedName>
</protein>
<evidence type="ECO:0000313" key="6">
    <source>
        <dbReference type="Proteomes" id="UP000663829"/>
    </source>
</evidence>
<keyword evidence="6" id="KW-1185">Reference proteome</keyword>
<organism evidence="2 6">
    <name type="scientific">Didymodactylos carnosus</name>
    <dbReference type="NCBI Taxonomy" id="1234261"/>
    <lineage>
        <taxon>Eukaryota</taxon>
        <taxon>Metazoa</taxon>
        <taxon>Spiralia</taxon>
        <taxon>Gnathifera</taxon>
        <taxon>Rotifera</taxon>
        <taxon>Eurotatoria</taxon>
        <taxon>Bdelloidea</taxon>
        <taxon>Philodinida</taxon>
        <taxon>Philodinidae</taxon>
        <taxon>Didymodactylos</taxon>
    </lineage>
</organism>
<evidence type="ECO:0000313" key="3">
    <source>
        <dbReference type="EMBL" id="CAF0921111.1"/>
    </source>
</evidence>
<name>A0A814B2I9_9BILA</name>
<reference evidence="2" key="1">
    <citation type="submission" date="2021-02" db="EMBL/GenBank/DDBJ databases">
        <authorList>
            <person name="Nowell W R."/>
        </authorList>
    </citation>
    <scope>NUCLEOTIDE SEQUENCE</scope>
</reference>
<dbReference type="InterPro" id="IPR035897">
    <property type="entry name" value="Toll_tir_struct_dom_sf"/>
</dbReference>
<dbReference type="EMBL" id="CAJNOQ010001816">
    <property type="protein sequence ID" value="CAF0921111.1"/>
    <property type="molecule type" value="Genomic_DNA"/>
</dbReference>
<accession>A0A814B2I9</accession>
<dbReference type="PANTHER" id="PTHR46270:SF2">
    <property type="entry name" value="TIR DOMAIN-CONTAINING PROTEIN"/>
    <property type="match status" value="1"/>
</dbReference>
<dbReference type="EMBL" id="CAJOBC010001816">
    <property type="protein sequence ID" value="CAF3700423.1"/>
    <property type="molecule type" value="Genomic_DNA"/>
</dbReference>
<dbReference type="EMBL" id="CAJNOQ010001816">
    <property type="protein sequence ID" value="CAF0921074.1"/>
    <property type="molecule type" value="Genomic_DNA"/>
</dbReference>
<dbReference type="Proteomes" id="UP000663829">
    <property type="component" value="Unassembled WGS sequence"/>
</dbReference>
<dbReference type="InterPro" id="IPR000157">
    <property type="entry name" value="TIR_dom"/>
</dbReference>
<dbReference type="SUPFAM" id="SSF52200">
    <property type="entry name" value="Toll/Interleukin receptor TIR domain"/>
    <property type="match status" value="1"/>
</dbReference>
<dbReference type="Proteomes" id="UP000681722">
    <property type="component" value="Unassembled WGS sequence"/>
</dbReference>
<sequence>MAEKIKDEKHIMLSYQWNTQKLVCDVYQYLKDNGIRVWMDTKGGMKKCLSSSMAEGVENASAIVCFPTKEYQQSENCKKELTYASQRGVPIIPCMTIAGWKPSAWLGFSITDLLYLDFKNITEQNFNIKCQVLIEKIKQTVGTECFETDVQQSLSATEAQPHESKAELELELKSESEDEDEIVNTDFSSKIPEPQRQGPELVAAEQAKTTKHVCQGDSVIRLLTLGNTLKMEANQDVRTKGGAFINYFFIPKILIQNTGKESVSIIEFTAEYENHEGIWCECITVNIGPPSSNGEYHWLTDSVVNLEPTKLVTFALGVQIKIQGRPGRDNERRARAHKSLPQPLKIRVYAHDTDGKSCSLIVEQANTPLQLPTKEFLMKKCSVTNIISYVYVDDCEEDSRRSVLVYLDDKSILNFSFGDCFIGLTREYLYKDTVKKLQKQAKTNGKTEIVMDEWSRYGQYTALFDPITFILYAVRIELVSSTSKTETTILLPLNQMK</sequence>
<dbReference type="GO" id="GO:0007165">
    <property type="term" value="P:signal transduction"/>
    <property type="evidence" value="ECO:0007669"/>
    <property type="project" value="InterPro"/>
</dbReference>
<evidence type="ECO:0000313" key="5">
    <source>
        <dbReference type="EMBL" id="CAF3700423.1"/>
    </source>
</evidence>
<evidence type="ECO:0000259" key="1">
    <source>
        <dbReference type="Pfam" id="PF13676"/>
    </source>
</evidence>
<gene>
    <name evidence="2" type="ORF">GPM918_LOCUS9656</name>
    <name evidence="3" type="ORF">GPM918_LOCUS9658</name>
    <name evidence="4" type="ORF">SRO942_LOCUS9657</name>
    <name evidence="5" type="ORF">SRO942_LOCUS9659</name>
</gene>
<dbReference type="Gene3D" id="3.40.50.10140">
    <property type="entry name" value="Toll/interleukin-1 receptor homology (TIR) domain"/>
    <property type="match status" value="1"/>
</dbReference>
<proteinExistence type="predicted"/>
<dbReference type="EMBL" id="CAJOBC010001816">
    <property type="protein sequence ID" value="CAF3700396.1"/>
    <property type="molecule type" value="Genomic_DNA"/>
</dbReference>
<evidence type="ECO:0000313" key="4">
    <source>
        <dbReference type="EMBL" id="CAF3700396.1"/>
    </source>
</evidence>
<evidence type="ECO:0000313" key="2">
    <source>
        <dbReference type="EMBL" id="CAF0921074.1"/>
    </source>
</evidence>
<feature type="domain" description="TIR" evidence="1">
    <location>
        <begin position="11"/>
        <end position="121"/>
    </location>
</feature>